<feature type="compositionally biased region" description="Basic residues" evidence="1">
    <location>
        <begin position="255"/>
        <end position="265"/>
    </location>
</feature>
<feature type="compositionally biased region" description="Pro residues" evidence="1">
    <location>
        <begin position="222"/>
        <end position="253"/>
    </location>
</feature>
<evidence type="ECO:0000259" key="3">
    <source>
        <dbReference type="Pfam" id="PF12499"/>
    </source>
</evidence>
<reference evidence="4" key="1">
    <citation type="journal article" date="2020" name="bioRxiv">
        <title>Comparative genomics of Chlamydomonas.</title>
        <authorList>
            <person name="Craig R.J."/>
            <person name="Hasan A.R."/>
            <person name="Ness R.W."/>
            <person name="Keightley P.D."/>
        </authorList>
    </citation>
    <scope>NUCLEOTIDE SEQUENCE</scope>
    <source>
        <strain evidence="4">CCAP 11/70</strain>
    </source>
</reference>
<evidence type="ECO:0000313" key="4">
    <source>
        <dbReference type="EMBL" id="KAG2494216.1"/>
    </source>
</evidence>
<dbReference type="Pfam" id="PF12499">
    <property type="entry name" value="DUF3707"/>
    <property type="match status" value="1"/>
</dbReference>
<evidence type="ECO:0000256" key="2">
    <source>
        <dbReference type="SAM" id="SignalP"/>
    </source>
</evidence>
<feature type="region of interest" description="Disordered" evidence="1">
    <location>
        <begin position="197"/>
        <end position="284"/>
    </location>
</feature>
<protein>
    <recommendedName>
        <fullName evidence="3">Pherophorin domain-containing protein</fullName>
    </recommendedName>
</protein>
<feature type="compositionally biased region" description="Basic and acidic residues" evidence="1">
    <location>
        <begin position="207"/>
        <end position="216"/>
    </location>
</feature>
<feature type="signal peptide" evidence="2">
    <location>
        <begin position="1"/>
        <end position="21"/>
    </location>
</feature>
<accession>A0A836BYU8</accession>
<comment type="caution">
    <text evidence="4">The sequence shown here is derived from an EMBL/GenBank/DDBJ whole genome shotgun (WGS) entry which is preliminary data.</text>
</comment>
<evidence type="ECO:0000313" key="5">
    <source>
        <dbReference type="Proteomes" id="UP000612055"/>
    </source>
</evidence>
<evidence type="ECO:0000256" key="1">
    <source>
        <dbReference type="SAM" id="MobiDB-lite"/>
    </source>
</evidence>
<proteinExistence type="predicted"/>
<feature type="compositionally biased region" description="Pro residues" evidence="1">
    <location>
        <begin position="266"/>
        <end position="276"/>
    </location>
</feature>
<keyword evidence="5" id="KW-1185">Reference proteome</keyword>
<dbReference type="OrthoDB" id="534990at2759"/>
<feature type="domain" description="Pherophorin" evidence="3">
    <location>
        <begin position="29"/>
        <end position="185"/>
    </location>
</feature>
<dbReference type="InterPro" id="IPR024616">
    <property type="entry name" value="Pherophorin"/>
</dbReference>
<keyword evidence="2" id="KW-0732">Signal</keyword>
<dbReference type="EMBL" id="JAEHOE010000032">
    <property type="protein sequence ID" value="KAG2494216.1"/>
    <property type="molecule type" value="Genomic_DNA"/>
</dbReference>
<name>A0A836BYU8_9CHLO</name>
<dbReference type="AlphaFoldDB" id="A0A836BYU8"/>
<feature type="chain" id="PRO_5032352362" description="Pherophorin domain-containing protein" evidence="2">
    <location>
        <begin position="22"/>
        <end position="284"/>
    </location>
</feature>
<organism evidence="4 5">
    <name type="scientific">Edaphochlamys debaryana</name>
    <dbReference type="NCBI Taxonomy" id="47281"/>
    <lineage>
        <taxon>Eukaryota</taxon>
        <taxon>Viridiplantae</taxon>
        <taxon>Chlorophyta</taxon>
        <taxon>core chlorophytes</taxon>
        <taxon>Chlorophyceae</taxon>
        <taxon>CS clade</taxon>
        <taxon>Chlamydomonadales</taxon>
        <taxon>Chlamydomonadales incertae sedis</taxon>
        <taxon>Edaphochlamys</taxon>
    </lineage>
</organism>
<dbReference type="Proteomes" id="UP000612055">
    <property type="component" value="Unassembled WGS sequence"/>
</dbReference>
<dbReference type="PRINTS" id="PR01217">
    <property type="entry name" value="PRICHEXTENSN"/>
</dbReference>
<gene>
    <name evidence="4" type="ORF">HYH03_007572</name>
</gene>
<sequence length="284" mass="31802">MTRTAIVTVALFLSAAWLANASWLAGTKFPFENCVQNTTRSPYYSTLLSYDENIKSRTSRFCIQIHVKPWCDPGRFRCCDTHINKVKFFPAPDCRGSIPSVTVSNPKLGVQQTVTSVYWEEHEGFDIVKITPLREFLPDPQTADGAVLCFNLRMPCWSLPQLSYDKEVLEYSLYDKKTDNYECCPVGLYDVPLPPMPPFAPELDYDPSPRNEEGEHGSSPSLPLPSPSPPPPKHSPPPPRRMPPPPRASPPPTTKRVRPNRKAPKPPKAPKSPKPPKPTRSRGA</sequence>